<evidence type="ECO:0000313" key="1">
    <source>
        <dbReference type="EMBL" id="PXF41129.1"/>
    </source>
</evidence>
<comment type="caution">
    <text evidence="1">The sequence shown here is derived from an EMBL/GenBank/DDBJ whole genome shotgun (WGS) entry which is preliminary data.</text>
</comment>
<proteinExistence type="predicted"/>
<dbReference type="Proteomes" id="UP000247409">
    <property type="component" value="Unassembled WGS sequence"/>
</dbReference>
<dbReference type="EMBL" id="NBIV01000234">
    <property type="protein sequence ID" value="PXF41129.1"/>
    <property type="molecule type" value="Genomic_DNA"/>
</dbReference>
<organism evidence="1 2">
    <name type="scientific">Gracilariopsis chorda</name>
    <dbReference type="NCBI Taxonomy" id="448386"/>
    <lineage>
        <taxon>Eukaryota</taxon>
        <taxon>Rhodophyta</taxon>
        <taxon>Florideophyceae</taxon>
        <taxon>Rhodymeniophycidae</taxon>
        <taxon>Gracilariales</taxon>
        <taxon>Gracilariaceae</taxon>
        <taxon>Gracilariopsis</taxon>
    </lineage>
</organism>
<sequence>MSVDSEVSFRDLPNEAVERIVTWALGITKERALTPDATTLKTAVQLSRTNNSLRRATAHAIQALHFEQGTPLWPSVKILGPHISDSVRVVNVTVDRSAMFGFLKWLLPAQDVAELTLNVVGEPYAQERMTQLEKMLLGRLFTNTGASLRSLKVSGVNCQSLLFTSLFKCTQLREIHIEDYGEASGATLLNVFTLVLLANRGHLKEVNAPLNIWKSRMSAVPDGDSFAKGCEMTWNTVWVGYLAGVKESVLNLKAGENELVNRVESAVSNMDDLEQWMRDGLSQLRDNAKGVGSESMPESVLGRLVPLGRDLRTKVLE</sequence>
<keyword evidence="2" id="KW-1185">Reference proteome</keyword>
<protein>
    <submittedName>
        <fullName evidence="1">Uncharacterized protein</fullName>
    </submittedName>
</protein>
<accession>A0A2V3IGD0</accession>
<dbReference type="OrthoDB" id="4464at2759"/>
<gene>
    <name evidence="1" type="ORF">BWQ96_09161</name>
</gene>
<reference evidence="1 2" key="1">
    <citation type="journal article" date="2018" name="Mol. Biol. Evol.">
        <title>Analysis of the draft genome of the red seaweed Gracilariopsis chorda provides insights into genome size evolution in Rhodophyta.</title>
        <authorList>
            <person name="Lee J."/>
            <person name="Yang E.C."/>
            <person name="Graf L."/>
            <person name="Yang J.H."/>
            <person name="Qiu H."/>
            <person name="Zel Zion U."/>
            <person name="Chan C.X."/>
            <person name="Stephens T.G."/>
            <person name="Weber A.P.M."/>
            <person name="Boo G.H."/>
            <person name="Boo S.M."/>
            <person name="Kim K.M."/>
            <person name="Shin Y."/>
            <person name="Jung M."/>
            <person name="Lee S.J."/>
            <person name="Yim H.S."/>
            <person name="Lee J.H."/>
            <person name="Bhattacharya D."/>
            <person name="Yoon H.S."/>
        </authorList>
    </citation>
    <scope>NUCLEOTIDE SEQUENCE [LARGE SCALE GENOMIC DNA]</scope>
    <source>
        <strain evidence="1 2">SKKU-2015</strain>
        <tissue evidence="1">Whole body</tissue>
    </source>
</reference>
<dbReference type="AlphaFoldDB" id="A0A2V3IGD0"/>
<evidence type="ECO:0000313" key="2">
    <source>
        <dbReference type="Proteomes" id="UP000247409"/>
    </source>
</evidence>
<name>A0A2V3IGD0_9FLOR</name>